<feature type="region of interest" description="Disordered" evidence="1">
    <location>
        <begin position="1"/>
        <end position="26"/>
    </location>
</feature>
<dbReference type="EMBL" id="BNJK01000001">
    <property type="protein sequence ID" value="GHO91104.1"/>
    <property type="molecule type" value="Genomic_DNA"/>
</dbReference>
<evidence type="ECO:0000313" key="2">
    <source>
        <dbReference type="EMBL" id="GHO91104.1"/>
    </source>
</evidence>
<name>A0A8J3MXL5_9CHLR</name>
<protein>
    <submittedName>
        <fullName evidence="2">Uncharacterized protein</fullName>
    </submittedName>
</protein>
<sequence>MFNLSTLLPEAQESTDLRRRTSSLGDHFLQKKKQQHHMFPYYLLHPQKIAREGKRVAMETRKAYTTDLKVAMNQKTDSIIMSLLLHS</sequence>
<accession>A0A8J3MXL5</accession>
<evidence type="ECO:0000313" key="3">
    <source>
        <dbReference type="Proteomes" id="UP000597444"/>
    </source>
</evidence>
<organism evidence="2 3">
    <name type="scientific">Reticulibacter mediterranei</name>
    <dbReference type="NCBI Taxonomy" id="2778369"/>
    <lineage>
        <taxon>Bacteria</taxon>
        <taxon>Bacillati</taxon>
        <taxon>Chloroflexota</taxon>
        <taxon>Ktedonobacteria</taxon>
        <taxon>Ktedonobacterales</taxon>
        <taxon>Reticulibacteraceae</taxon>
        <taxon>Reticulibacter</taxon>
    </lineage>
</organism>
<reference evidence="2" key="1">
    <citation type="submission" date="2020-10" db="EMBL/GenBank/DDBJ databases">
        <title>Taxonomic study of unclassified bacteria belonging to the class Ktedonobacteria.</title>
        <authorList>
            <person name="Yabe S."/>
            <person name="Wang C.M."/>
            <person name="Zheng Y."/>
            <person name="Sakai Y."/>
            <person name="Cavaletti L."/>
            <person name="Monciardini P."/>
            <person name="Donadio S."/>
        </authorList>
    </citation>
    <scope>NUCLEOTIDE SEQUENCE</scope>
    <source>
        <strain evidence="2">ID150040</strain>
    </source>
</reference>
<evidence type="ECO:0000256" key="1">
    <source>
        <dbReference type="SAM" id="MobiDB-lite"/>
    </source>
</evidence>
<dbReference type="Proteomes" id="UP000597444">
    <property type="component" value="Unassembled WGS sequence"/>
</dbReference>
<proteinExistence type="predicted"/>
<gene>
    <name evidence="2" type="ORF">KSF_011520</name>
</gene>
<dbReference type="AlphaFoldDB" id="A0A8J3MXL5"/>
<keyword evidence="3" id="KW-1185">Reference proteome</keyword>
<comment type="caution">
    <text evidence="2">The sequence shown here is derived from an EMBL/GenBank/DDBJ whole genome shotgun (WGS) entry which is preliminary data.</text>
</comment>